<comment type="caution">
    <text evidence="2">The sequence shown here is derived from an EMBL/GenBank/DDBJ whole genome shotgun (WGS) entry which is preliminary data.</text>
</comment>
<name>A0A2U1SZ59_9MICO</name>
<sequence length="65" mass="7163">MSFLAVFAAEEHHELAPMIMDPIWFPIIAAGVFLVLGLVTYSFRDVANRHQHKTGGSAPHAGDHH</sequence>
<keyword evidence="1" id="KW-0812">Transmembrane</keyword>
<feature type="transmembrane region" description="Helical" evidence="1">
    <location>
        <begin position="23"/>
        <end position="43"/>
    </location>
</feature>
<keyword evidence="3" id="KW-1185">Reference proteome</keyword>
<dbReference type="Proteomes" id="UP000244978">
    <property type="component" value="Unassembled WGS sequence"/>
</dbReference>
<evidence type="ECO:0000313" key="2">
    <source>
        <dbReference type="EMBL" id="PWB96892.1"/>
    </source>
</evidence>
<dbReference type="OrthoDB" id="5149460at2"/>
<dbReference type="RefSeq" id="WP_108516833.1">
    <property type="nucleotide sequence ID" value="NZ_CP026951.1"/>
</dbReference>
<proteinExistence type="predicted"/>
<dbReference type="AlphaFoldDB" id="A0A2U1SZ59"/>
<keyword evidence="1" id="KW-1133">Transmembrane helix</keyword>
<evidence type="ECO:0000313" key="3">
    <source>
        <dbReference type="Proteomes" id="UP000244978"/>
    </source>
</evidence>
<accession>A0A2U1SZ59</accession>
<reference evidence="3" key="1">
    <citation type="submission" date="2018-04" db="EMBL/GenBank/DDBJ databases">
        <authorList>
            <person name="Liu S."/>
            <person name="Wang Z."/>
            <person name="Li J."/>
        </authorList>
    </citation>
    <scope>NUCLEOTIDE SEQUENCE [LARGE SCALE GENOMIC DNA]</scope>
    <source>
        <strain evidence="3">S1194</strain>
    </source>
</reference>
<protein>
    <submittedName>
        <fullName evidence="2">Uncharacterized protein</fullName>
    </submittedName>
</protein>
<dbReference type="EMBL" id="QEEX01000001">
    <property type="protein sequence ID" value="PWB96892.1"/>
    <property type="molecule type" value="Genomic_DNA"/>
</dbReference>
<organism evidence="2 3">
    <name type="scientific">Homoserinimonas hongtaonis</name>
    <dbReference type="NCBI Taxonomy" id="2079791"/>
    <lineage>
        <taxon>Bacteria</taxon>
        <taxon>Bacillati</taxon>
        <taxon>Actinomycetota</taxon>
        <taxon>Actinomycetes</taxon>
        <taxon>Micrococcales</taxon>
        <taxon>Microbacteriaceae</taxon>
        <taxon>Homoserinimonas</taxon>
    </lineage>
</organism>
<evidence type="ECO:0000256" key="1">
    <source>
        <dbReference type="SAM" id="Phobius"/>
    </source>
</evidence>
<dbReference type="KEGG" id="salc:C2138_07790"/>
<keyword evidence="1" id="KW-0472">Membrane</keyword>
<gene>
    <name evidence="2" type="ORF">DF220_02880</name>
</gene>